<evidence type="ECO:0000256" key="1">
    <source>
        <dbReference type="SAM" id="Coils"/>
    </source>
</evidence>
<dbReference type="STRING" id="169679.CSACC_03170"/>
<keyword evidence="1" id="KW-0175">Coiled coil</keyword>
<dbReference type="Proteomes" id="UP000191154">
    <property type="component" value="Unassembled WGS sequence"/>
</dbReference>
<comment type="caution">
    <text evidence="2">The sequence shown here is derived from an EMBL/GenBank/DDBJ whole genome shotgun (WGS) entry which is preliminary data.</text>
</comment>
<reference evidence="2 3" key="1">
    <citation type="submission" date="2016-05" db="EMBL/GenBank/DDBJ databases">
        <title>Microbial solvent formation.</title>
        <authorList>
            <person name="Poehlein A."/>
            <person name="Montoya Solano J.D."/>
            <person name="Flitsch S."/>
            <person name="Krabben P."/>
            <person name="Duerre P."/>
            <person name="Daniel R."/>
        </authorList>
    </citation>
    <scope>NUCLEOTIDE SEQUENCE [LARGE SCALE GENOMIC DNA]</scope>
    <source>
        <strain evidence="2 3">L1-8</strain>
    </source>
</reference>
<proteinExistence type="predicted"/>
<dbReference type="EMBL" id="LZYZ01000005">
    <property type="protein sequence ID" value="OOM11345.1"/>
    <property type="molecule type" value="Genomic_DNA"/>
</dbReference>
<protein>
    <submittedName>
        <fullName evidence="2">Uncharacterized protein</fullName>
    </submittedName>
</protein>
<gene>
    <name evidence="2" type="ORF">CLOSAC_29030</name>
</gene>
<feature type="coiled-coil region" evidence="1">
    <location>
        <begin position="221"/>
        <end position="283"/>
    </location>
</feature>
<organism evidence="2 3">
    <name type="scientific">Clostridium saccharobutylicum</name>
    <dbReference type="NCBI Taxonomy" id="169679"/>
    <lineage>
        <taxon>Bacteria</taxon>
        <taxon>Bacillati</taxon>
        <taxon>Bacillota</taxon>
        <taxon>Clostridia</taxon>
        <taxon>Eubacteriales</taxon>
        <taxon>Clostridiaceae</taxon>
        <taxon>Clostridium</taxon>
    </lineage>
</organism>
<sequence>MKYSESNFGYLRETKLKKYYDELVKAECAVERFPRISKIIIRKVVEDLLRFIAKGKSVDTNICINTLIQNIKFNFDFLFPQEIYNKIDIIRFNGNEQVVNNNISNRIIKSPIELLEITHNILCCYLKETEPQSIIKIKDLTFTAPTTIEYDRIVLKKLRKEILLRKNKIDDLRINVIELGNQSRSIRELTNIIIATREEKVNLESMEKILVSKINRYNVELVNLDENCEMYVKAFDQLKKECYDNNELLIIKEDQLLRAELENQEVRNLIKGLEEQDREITKQVESIDGQLEQIRKLYESSLNKSNTYQDIIETIEFSYDDKLKTELQFQKTSVKVEVEFEDRKFNEVIAIYNRNIEDLKRKIKIFKEILSEKIKKEIKFEEFYRGFLNLDGKQLRIIYSMIVNNKKTQVNKSKELSLKKVNEQSFNDSLNERLESLKNISDDNIRLFLYYKLIKVGDVRFGSMYNKRKFINTLDRMIEKSYGILTNEKEFRTGYNKLESIVMYYLEKVIRNLKNRYSNIQIHEELIDDIFNVIRMLNSCATEIIHNKIDVKNAPDDTLKAAIKKEPFAFLEIIIDFAGIELYYKICNIIFKFSQLIVKSYSSSLVNNELSLLRFLDGPFLMLVFMSSEGPILNKKQDEKLLALIVMEILIVEFNSKDKKVDLIRYDKMVELWKYKQQKYNDIFIEKQDKEHVVKLLSKERYDLEIKYNKAVGNYNELNYMYNNYNEKFKNIVLNSNKGTLLSSYTKYIELIDKKLEAENRISEAKSKLGAFKSVLSPELWKGHSDKIRSESEIVEAEKMLILEAKNSPHFQEEYQVFEKLKKEISKAKNILDEEKHSLDEKIASINELKNKIDELDNQLNIIKDIYVDMEEGYY</sequence>
<dbReference type="RefSeq" id="WP_077866001.1">
    <property type="nucleotide sequence ID" value="NZ_LZYZ01000005.1"/>
</dbReference>
<name>A0A1S8N4K6_CLOSA</name>
<accession>A0A1S8N4K6</accession>
<feature type="coiled-coil region" evidence="1">
    <location>
        <begin position="818"/>
        <end position="866"/>
    </location>
</feature>
<dbReference type="AlphaFoldDB" id="A0A1S8N4K6"/>
<feature type="coiled-coil region" evidence="1">
    <location>
        <begin position="349"/>
        <end position="376"/>
    </location>
</feature>
<evidence type="ECO:0000313" key="3">
    <source>
        <dbReference type="Proteomes" id="UP000191154"/>
    </source>
</evidence>
<evidence type="ECO:0000313" key="2">
    <source>
        <dbReference type="EMBL" id="OOM11345.1"/>
    </source>
</evidence>